<protein>
    <submittedName>
        <fullName evidence="2">Kinase inhibitor</fullName>
    </submittedName>
</protein>
<feature type="chain" id="PRO_5012013941" evidence="1">
    <location>
        <begin position="21"/>
        <end position="186"/>
    </location>
</feature>
<gene>
    <name evidence="2" type="ORF">B0A75_18465</name>
</gene>
<dbReference type="PANTHER" id="PTHR30289">
    <property type="entry name" value="UNCHARACTERIZED PROTEIN YBCL-RELATED"/>
    <property type="match status" value="1"/>
</dbReference>
<feature type="signal peptide" evidence="1">
    <location>
        <begin position="1"/>
        <end position="20"/>
    </location>
</feature>
<dbReference type="RefSeq" id="WP_089055753.1">
    <property type="nucleotide sequence ID" value="NZ_MUHA01000029.1"/>
</dbReference>
<dbReference type="NCBIfam" id="TIGR00481">
    <property type="entry name" value="YbhB/YbcL family Raf kinase inhibitor-like protein"/>
    <property type="match status" value="1"/>
</dbReference>
<keyword evidence="1" id="KW-0732">Signal</keyword>
<dbReference type="InterPro" id="IPR036610">
    <property type="entry name" value="PEBP-like_sf"/>
</dbReference>
<comment type="caution">
    <text evidence="2">The sequence shown here is derived from an EMBL/GenBank/DDBJ whole genome shotgun (WGS) entry which is preliminary data.</text>
</comment>
<name>A0A226HP14_9FLAO</name>
<dbReference type="Pfam" id="PF01161">
    <property type="entry name" value="PBP"/>
    <property type="match status" value="1"/>
</dbReference>
<dbReference type="PANTHER" id="PTHR30289:SF1">
    <property type="entry name" value="PEBP (PHOSPHATIDYLETHANOLAMINE-BINDING PROTEIN) FAMILY PROTEIN"/>
    <property type="match status" value="1"/>
</dbReference>
<dbReference type="AlphaFoldDB" id="A0A226HP14"/>
<dbReference type="SUPFAM" id="SSF49777">
    <property type="entry name" value="PEBP-like"/>
    <property type="match status" value="1"/>
</dbReference>
<dbReference type="CDD" id="cd00865">
    <property type="entry name" value="PEBP_bact_arch"/>
    <property type="match status" value="1"/>
</dbReference>
<organism evidence="2 3">
    <name type="scientific">Flavobacterium oncorhynchi</name>
    <dbReference type="NCBI Taxonomy" id="728056"/>
    <lineage>
        <taxon>Bacteria</taxon>
        <taxon>Pseudomonadati</taxon>
        <taxon>Bacteroidota</taxon>
        <taxon>Flavobacteriia</taxon>
        <taxon>Flavobacteriales</taxon>
        <taxon>Flavobacteriaceae</taxon>
        <taxon>Flavobacterium</taxon>
    </lineage>
</organism>
<proteinExistence type="predicted"/>
<dbReference type="Gene3D" id="3.90.280.10">
    <property type="entry name" value="PEBP-like"/>
    <property type="match status" value="1"/>
</dbReference>
<accession>A0A226HP14</accession>
<keyword evidence="3" id="KW-1185">Reference proteome</keyword>
<dbReference type="Proteomes" id="UP000198336">
    <property type="component" value="Unassembled WGS sequence"/>
</dbReference>
<sequence length="186" mass="20054">MCKSSFILLCLFVVTGSVFAQKTFTLSSKNLGGEGTTTEEFNGFGCLGKNQSPQLSWINAPEGTKSYAITMFDSDAPTGSGWWHWVVFDISANTLELVANAGNVSQNLMPGGAIQSKTDYGVGGYGGPCPPEGQEAHQYVITVYALKTDKLGLDINANPALVGYYLWNNTLAKASIVSYYKRLKKI</sequence>
<dbReference type="EMBL" id="MUHA01000029">
    <property type="protein sequence ID" value="OXA95854.1"/>
    <property type="molecule type" value="Genomic_DNA"/>
</dbReference>
<dbReference type="InterPro" id="IPR008914">
    <property type="entry name" value="PEBP"/>
</dbReference>
<evidence type="ECO:0000313" key="3">
    <source>
        <dbReference type="Proteomes" id="UP000198336"/>
    </source>
</evidence>
<evidence type="ECO:0000256" key="1">
    <source>
        <dbReference type="SAM" id="SignalP"/>
    </source>
</evidence>
<reference evidence="2 3" key="1">
    <citation type="submission" date="2016-11" db="EMBL/GenBank/DDBJ databases">
        <title>Whole genomes of Flavobacteriaceae.</title>
        <authorList>
            <person name="Stine C."/>
            <person name="Li C."/>
            <person name="Tadesse D."/>
        </authorList>
    </citation>
    <scope>NUCLEOTIDE SEQUENCE [LARGE SCALE GENOMIC DNA]</scope>
    <source>
        <strain evidence="2 3">CCUG 59446</strain>
    </source>
</reference>
<evidence type="ECO:0000313" key="2">
    <source>
        <dbReference type="EMBL" id="OXA95854.1"/>
    </source>
</evidence>
<dbReference type="InterPro" id="IPR005247">
    <property type="entry name" value="YbhB_YbcL/LppC-like"/>
</dbReference>